<dbReference type="GO" id="GO:0009073">
    <property type="term" value="P:aromatic amino acid family biosynthetic process"/>
    <property type="evidence" value="ECO:0007669"/>
    <property type="project" value="UniProtKB-KW"/>
</dbReference>
<dbReference type="InterPro" id="IPR000623">
    <property type="entry name" value="Shikimate_kinase/TSH1"/>
</dbReference>
<keyword evidence="7 10" id="KW-0067">ATP-binding</keyword>
<dbReference type="GO" id="GO:0000287">
    <property type="term" value="F:magnesium ion binding"/>
    <property type="evidence" value="ECO:0007669"/>
    <property type="project" value="UniProtKB-UniRule"/>
</dbReference>
<dbReference type="EC" id="2.7.1.71" evidence="2 10"/>
<dbReference type="STRING" id="561177.ANHYDRO_01601"/>
<feature type="binding site" evidence="10">
    <location>
        <begin position="197"/>
        <end position="202"/>
    </location>
    <ligand>
        <name>ATP</name>
        <dbReference type="ChEBI" id="CHEBI:30616"/>
    </ligand>
</feature>
<keyword evidence="10" id="KW-0479">Metal-binding</keyword>
<protein>
    <recommendedName>
        <fullName evidence="2 10">Shikimate kinase</fullName>
        <shortName evidence="10">SK</shortName>
        <ecNumber evidence="2 10">2.7.1.71</ecNumber>
    </recommendedName>
</protein>
<dbReference type="InterPro" id="IPR027417">
    <property type="entry name" value="P-loop_NTPase"/>
</dbReference>
<comment type="function">
    <text evidence="10">Catalyzes the specific phosphorylation of the 3-hydroxyl group of shikimic acid using ATP as a cosubstrate.</text>
</comment>
<feature type="binding site" evidence="10">
    <location>
        <position position="219"/>
    </location>
    <ligand>
        <name>substrate</name>
    </ligand>
</feature>
<feature type="binding site" evidence="10">
    <location>
        <position position="201"/>
    </location>
    <ligand>
        <name>Mg(2+)</name>
        <dbReference type="ChEBI" id="CHEBI:18420"/>
    </ligand>
</feature>
<name>B6WAR8_9FIRM</name>
<dbReference type="GO" id="GO:0004764">
    <property type="term" value="F:shikimate 3-dehydrogenase (NADP+) activity"/>
    <property type="evidence" value="ECO:0007669"/>
    <property type="project" value="InterPro"/>
</dbReference>
<dbReference type="InterPro" id="IPR036291">
    <property type="entry name" value="NAD(P)-bd_dom_sf"/>
</dbReference>
<dbReference type="Proteomes" id="UP000005451">
    <property type="component" value="Unassembled WGS sequence"/>
</dbReference>
<dbReference type="GO" id="GO:0019632">
    <property type="term" value="P:shikimate metabolic process"/>
    <property type="evidence" value="ECO:0007669"/>
    <property type="project" value="TreeGrafter"/>
</dbReference>
<feature type="binding site" evidence="10">
    <location>
        <position position="242"/>
    </location>
    <ligand>
        <name>substrate</name>
    </ligand>
</feature>
<keyword evidence="3 10" id="KW-0028">Amino-acid biosynthesis</keyword>
<dbReference type="GO" id="GO:0004765">
    <property type="term" value="F:shikimate kinase activity"/>
    <property type="evidence" value="ECO:0007669"/>
    <property type="project" value="UniProtKB-UniRule"/>
</dbReference>
<evidence type="ECO:0000256" key="9">
    <source>
        <dbReference type="ARBA" id="ARBA00048567"/>
    </source>
</evidence>
<comment type="subcellular location">
    <subcellularLocation>
        <location evidence="10">Cytoplasm</location>
    </subcellularLocation>
</comment>
<comment type="subunit">
    <text evidence="10">Monomer.</text>
</comment>
<reference evidence="11 12" key="2">
    <citation type="submission" date="2008-10" db="EMBL/GenBank/DDBJ databases">
        <title>Draft genome sequence of Anaerococcus hydrogenalis (DSM 7454).</title>
        <authorList>
            <person name="Sudarsanam P."/>
            <person name="Ley R."/>
            <person name="Guruge J."/>
            <person name="Turnbaugh P.J."/>
            <person name="Mahowald M."/>
            <person name="Liep D."/>
            <person name="Gordon J."/>
        </authorList>
    </citation>
    <scope>NUCLEOTIDE SEQUENCE [LARGE SCALE GENOMIC DNA]</scope>
    <source>
        <strain evidence="11 12">DSM 7454</strain>
    </source>
</reference>
<dbReference type="PANTHER" id="PTHR21089:SF1">
    <property type="entry name" value="BIFUNCTIONAL 3-DEHYDROQUINATE DEHYDRATASE_SHIKIMATE DEHYDROGENASE, CHLOROPLASTIC"/>
    <property type="match status" value="1"/>
</dbReference>
<organism evidence="11 12">
    <name type="scientific">Anaerococcus hydrogenalis DSM 7454</name>
    <dbReference type="NCBI Taxonomy" id="561177"/>
    <lineage>
        <taxon>Bacteria</taxon>
        <taxon>Bacillati</taxon>
        <taxon>Bacillota</taxon>
        <taxon>Tissierellia</taxon>
        <taxon>Tissierellales</taxon>
        <taxon>Peptoniphilaceae</taxon>
        <taxon>Anaerococcus</taxon>
    </lineage>
</organism>
<keyword evidence="5 10" id="KW-0547">Nucleotide-binding</keyword>
<dbReference type="GO" id="GO:0050661">
    <property type="term" value="F:NADP binding"/>
    <property type="evidence" value="ECO:0007669"/>
    <property type="project" value="TreeGrafter"/>
</dbReference>
<reference evidence="11 12" key="1">
    <citation type="submission" date="2008-09" db="EMBL/GenBank/DDBJ databases">
        <authorList>
            <person name="Fulton L."/>
            <person name="Clifton S."/>
            <person name="Fulton B."/>
            <person name="Xu J."/>
            <person name="Minx P."/>
            <person name="Pepin K.H."/>
            <person name="Johnson M."/>
            <person name="Thiruvilangam P."/>
            <person name="Bhonagiri V."/>
            <person name="Nash W.E."/>
            <person name="Mardis E.R."/>
            <person name="Wilson R.K."/>
        </authorList>
    </citation>
    <scope>NUCLEOTIDE SEQUENCE [LARGE SCALE GENOMIC DNA]</scope>
    <source>
        <strain evidence="11 12">DSM 7454</strain>
    </source>
</reference>
<dbReference type="HAMAP" id="MF_00109">
    <property type="entry name" value="Shikimate_kinase"/>
    <property type="match status" value="1"/>
</dbReference>
<dbReference type="EMBL" id="ABXA01000043">
    <property type="protein sequence ID" value="EEB35418.1"/>
    <property type="molecule type" value="Genomic_DNA"/>
</dbReference>
<dbReference type="GO" id="GO:0008652">
    <property type="term" value="P:amino acid biosynthetic process"/>
    <property type="evidence" value="ECO:0007669"/>
    <property type="project" value="UniProtKB-KW"/>
</dbReference>
<dbReference type="SUPFAM" id="SSF52540">
    <property type="entry name" value="P-loop containing nucleoside triphosphate hydrolases"/>
    <property type="match status" value="1"/>
</dbReference>
<dbReference type="RefSeq" id="WP_004815020.1">
    <property type="nucleotide sequence ID" value="NZ_ABXA01000043.1"/>
</dbReference>
<evidence type="ECO:0000256" key="1">
    <source>
        <dbReference type="ARBA" id="ARBA00004842"/>
    </source>
</evidence>
<dbReference type="GO" id="GO:0009423">
    <property type="term" value="P:chorismate biosynthetic process"/>
    <property type="evidence" value="ECO:0007669"/>
    <property type="project" value="UniProtKB-UniRule"/>
</dbReference>
<evidence type="ECO:0000256" key="3">
    <source>
        <dbReference type="ARBA" id="ARBA00022605"/>
    </source>
</evidence>
<keyword evidence="4 10" id="KW-0808">Transferase</keyword>
<comment type="cofactor">
    <cofactor evidence="10">
        <name>Mg(2+)</name>
        <dbReference type="ChEBI" id="CHEBI:18420"/>
    </cofactor>
    <text evidence="10">Binds 1 Mg(2+) ion per subunit.</text>
</comment>
<dbReference type="InterPro" id="IPR022893">
    <property type="entry name" value="Shikimate_DH_fam"/>
</dbReference>
<dbReference type="eggNOG" id="COG0703">
    <property type="taxonomic scope" value="Bacteria"/>
</dbReference>
<evidence type="ECO:0000313" key="12">
    <source>
        <dbReference type="Proteomes" id="UP000005451"/>
    </source>
</evidence>
<dbReference type="CDD" id="cd00464">
    <property type="entry name" value="SK"/>
    <property type="match status" value="1"/>
</dbReference>
<dbReference type="Gene3D" id="3.40.50.720">
    <property type="entry name" value="NAD(P)-binding Rossmann-like Domain"/>
    <property type="match status" value="2"/>
</dbReference>
<evidence type="ECO:0000256" key="2">
    <source>
        <dbReference type="ARBA" id="ARBA00012154"/>
    </source>
</evidence>
<feature type="binding site" evidence="10">
    <location>
        <position position="312"/>
    </location>
    <ligand>
        <name>substrate</name>
    </ligand>
</feature>
<evidence type="ECO:0000256" key="10">
    <source>
        <dbReference type="HAMAP-Rule" id="MF_00109"/>
    </source>
</evidence>
<sequence length="346" mass="40295">MCLIRQKKIGAVNTIVNKNGKLYGYNTDYYGFLYNLKKNKIEIRDKKCLILGKGASSKTVEAVLKDLGAKEIVFLSRRFKPYFKDEKDYRDFEIIVNTTPVGMYPNNGEFLDHIKLDNFKKLEGLVDLIYNPNMTRILIEAKLKNIKYACGIDMLIAQAVKASELFLDKTFDQDLITKIRNSLMKNQLNIALIGMPGSGKTSLGRILAENMKRNFIDLDLEFEKKYGNIEEFFKNYGEDKFRDKESQILKEFSKKTGQIISCGGGIVEKEENYYRLKENSIIVNVKRDLENLEIEGRPLSKKYDLDFLYNKRKDLYDKFKDLEVYNTDLDKCAKEIEEKFYENISN</sequence>
<dbReference type="Pfam" id="PF01202">
    <property type="entry name" value="SKI"/>
    <property type="match status" value="1"/>
</dbReference>
<keyword evidence="6 10" id="KW-0418">Kinase</keyword>
<dbReference type="GO" id="GO:0005524">
    <property type="term" value="F:ATP binding"/>
    <property type="evidence" value="ECO:0007669"/>
    <property type="project" value="UniProtKB-UniRule"/>
</dbReference>
<evidence type="ECO:0000256" key="7">
    <source>
        <dbReference type="ARBA" id="ARBA00022840"/>
    </source>
</evidence>
<dbReference type="PANTHER" id="PTHR21089">
    <property type="entry name" value="SHIKIMATE DEHYDROGENASE"/>
    <property type="match status" value="1"/>
</dbReference>
<comment type="caution">
    <text evidence="10">Lacks conserved residue(s) required for the propagation of feature annotation.</text>
</comment>
<dbReference type="GO" id="GO:0005829">
    <property type="term" value="C:cytosol"/>
    <property type="evidence" value="ECO:0007669"/>
    <property type="project" value="TreeGrafter"/>
</dbReference>
<feature type="binding site" evidence="10">
    <location>
        <position position="264"/>
    </location>
    <ligand>
        <name>substrate</name>
    </ligand>
</feature>
<dbReference type="Gene3D" id="3.40.50.10860">
    <property type="entry name" value="Leucine Dehydrogenase, chain A, domain 1"/>
    <property type="match status" value="1"/>
</dbReference>
<keyword evidence="10" id="KW-0963">Cytoplasm</keyword>
<keyword evidence="10" id="KW-0460">Magnesium</keyword>
<dbReference type="Gene3D" id="3.40.50.300">
    <property type="entry name" value="P-loop containing nucleotide triphosphate hydrolases"/>
    <property type="match status" value="1"/>
</dbReference>
<evidence type="ECO:0000313" key="11">
    <source>
        <dbReference type="EMBL" id="EEB35418.1"/>
    </source>
</evidence>
<evidence type="ECO:0000256" key="6">
    <source>
        <dbReference type="ARBA" id="ARBA00022777"/>
    </source>
</evidence>
<dbReference type="UniPathway" id="UPA00053">
    <property type="reaction ID" value="UER00088"/>
</dbReference>
<keyword evidence="8 10" id="KW-0057">Aromatic amino acid biosynthesis</keyword>
<comment type="pathway">
    <text evidence="1 10">Metabolic intermediate biosynthesis; chorismate biosynthesis; chorismate from D-erythrose 4-phosphate and phosphoenolpyruvate: step 5/7.</text>
</comment>
<dbReference type="eggNOG" id="COG0169">
    <property type="taxonomic scope" value="Bacteria"/>
</dbReference>
<dbReference type="SUPFAM" id="SSF51735">
    <property type="entry name" value="NAD(P)-binding Rossmann-fold domains"/>
    <property type="match status" value="1"/>
</dbReference>
<gene>
    <name evidence="10 11" type="primary">aroK</name>
    <name evidence="11" type="ORF">ANHYDRO_01601</name>
</gene>
<dbReference type="PRINTS" id="PR01100">
    <property type="entry name" value="SHIKIMTKNASE"/>
</dbReference>
<feature type="binding site" evidence="10">
    <location>
        <position position="297"/>
    </location>
    <ligand>
        <name>ATP</name>
        <dbReference type="ChEBI" id="CHEBI:30616"/>
    </ligand>
</feature>
<comment type="similarity">
    <text evidence="10">Belongs to the shikimate kinase family.</text>
</comment>
<evidence type="ECO:0000256" key="4">
    <source>
        <dbReference type="ARBA" id="ARBA00022679"/>
    </source>
</evidence>
<evidence type="ECO:0000256" key="8">
    <source>
        <dbReference type="ARBA" id="ARBA00023141"/>
    </source>
</evidence>
<comment type="caution">
    <text evidence="11">The sequence shown here is derived from an EMBL/GenBank/DDBJ whole genome shotgun (WGS) entry which is preliminary data.</text>
</comment>
<evidence type="ECO:0000256" key="5">
    <source>
        <dbReference type="ARBA" id="ARBA00022741"/>
    </source>
</evidence>
<dbReference type="InterPro" id="IPR031322">
    <property type="entry name" value="Shikimate/glucono_kinase"/>
</dbReference>
<dbReference type="PROSITE" id="PS01128">
    <property type="entry name" value="SHIKIMATE_KINASE"/>
    <property type="match status" value="1"/>
</dbReference>
<dbReference type="InterPro" id="IPR023000">
    <property type="entry name" value="Shikimate_kinase_CS"/>
</dbReference>
<dbReference type="AlphaFoldDB" id="B6WAR8"/>
<dbReference type="CDD" id="cd01065">
    <property type="entry name" value="NAD_bind_Shikimate_DH"/>
    <property type="match status" value="1"/>
</dbReference>
<accession>B6WAR8</accession>
<proteinExistence type="inferred from homology"/>
<comment type="catalytic activity">
    <reaction evidence="9 10">
        <text>shikimate + ATP = 3-phosphoshikimate + ADP + H(+)</text>
        <dbReference type="Rhea" id="RHEA:13121"/>
        <dbReference type="ChEBI" id="CHEBI:15378"/>
        <dbReference type="ChEBI" id="CHEBI:30616"/>
        <dbReference type="ChEBI" id="CHEBI:36208"/>
        <dbReference type="ChEBI" id="CHEBI:145989"/>
        <dbReference type="ChEBI" id="CHEBI:456216"/>
        <dbReference type="EC" id="2.7.1.71"/>
    </reaction>
</comment>